<name>A0AAP4BAN4_9FIRM</name>
<dbReference type="InterPro" id="IPR022924">
    <property type="entry name" value="Cardiolipin_synthase"/>
</dbReference>
<dbReference type="SUPFAM" id="SSF56024">
    <property type="entry name" value="Phospholipase D/nuclease"/>
    <property type="match status" value="2"/>
</dbReference>
<evidence type="ECO:0000313" key="16">
    <source>
        <dbReference type="Proteomes" id="UP001300383"/>
    </source>
</evidence>
<evidence type="ECO:0000256" key="8">
    <source>
        <dbReference type="ARBA" id="ARBA00023098"/>
    </source>
</evidence>
<dbReference type="Pfam" id="PF13396">
    <property type="entry name" value="PLDc_N"/>
    <property type="match status" value="1"/>
</dbReference>
<keyword evidence="6" id="KW-0677">Repeat</keyword>
<evidence type="ECO:0000256" key="11">
    <source>
        <dbReference type="ARBA" id="ARBA00023264"/>
    </source>
</evidence>
<keyword evidence="16" id="KW-1185">Reference proteome</keyword>
<evidence type="ECO:0000256" key="3">
    <source>
        <dbReference type="ARBA" id="ARBA00022516"/>
    </source>
</evidence>
<dbReference type="RefSeq" id="WP_283231018.1">
    <property type="nucleotide sequence ID" value="NZ_JASGBQ010000015.1"/>
</dbReference>
<dbReference type="PANTHER" id="PTHR21248:SF22">
    <property type="entry name" value="PHOSPHOLIPASE D"/>
    <property type="match status" value="1"/>
</dbReference>
<evidence type="ECO:0000256" key="13">
    <source>
        <dbReference type="SAM" id="Phobius"/>
    </source>
</evidence>
<reference evidence="15 16" key="1">
    <citation type="submission" date="2023-05" db="EMBL/GenBank/DDBJ databases">
        <title>[ruminococcus] sp. nov., isolated from a pig farm feces dump.</title>
        <authorList>
            <person name="Chang Y.-H."/>
        </authorList>
    </citation>
    <scope>NUCLEOTIDE SEQUENCE [LARGE SCALE GENOMIC DNA]</scope>
    <source>
        <strain evidence="15 16">YH-rum2234</strain>
    </source>
</reference>
<dbReference type="EMBL" id="JASGBQ010000015">
    <property type="protein sequence ID" value="MDI9242570.1"/>
    <property type="molecule type" value="Genomic_DNA"/>
</dbReference>
<keyword evidence="8" id="KW-0443">Lipid metabolism</keyword>
<evidence type="ECO:0000256" key="10">
    <source>
        <dbReference type="ARBA" id="ARBA00023209"/>
    </source>
</evidence>
<keyword evidence="2" id="KW-1003">Cell membrane</keyword>
<keyword evidence="11" id="KW-1208">Phospholipid metabolism</keyword>
<dbReference type="InterPro" id="IPR027379">
    <property type="entry name" value="CLS_N"/>
</dbReference>
<accession>A0AAP4BAN4</accession>
<evidence type="ECO:0000256" key="2">
    <source>
        <dbReference type="ARBA" id="ARBA00022475"/>
    </source>
</evidence>
<keyword evidence="5 13" id="KW-0812">Transmembrane</keyword>
<evidence type="ECO:0000256" key="4">
    <source>
        <dbReference type="ARBA" id="ARBA00022679"/>
    </source>
</evidence>
<keyword evidence="7 13" id="KW-1133">Transmembrane helix</keyword>
<feature type="domain" description="PLD phosphodiesterase" evidence="14">
    <location>
        <begin position="244"/>
        <end position="271"/>
    </location>
</feature>
<feature type="transmembrane region" description="Helical" evidence="13">
    <location>
        <begin position="68"/>
        <end position="86"/>
    </location>
</feature>
<evidence type="ECO:0000256" key="5">
    <source>
        <dbReference type="ARBA" id="ARBA00022692"/>
    </source>
</evidence>
<keyword evidence="4" id="KW-0808">Transferase</keyword>
<dbReference type="EC" id="2.7.8.-" evidence="12"/>
<dbReference type="SMART" id="SM00155">
    <property type="entry name" value="PLDc"/>
    <property type="match status" value="2"/>
</dbReference>
<dbReference type="CDD" id="cd09160">
    <property type="entry name" value="PLDc_SMU_988_like_2"/>
    <property type="match status" value="1"/>
</dbReference>
<protein>
    <recommendedName>
        <fullName evidence="12">Cardiolipin synthase</fullName>
        <ecNumber evidence="12">2.7.8.-</ecNumber>
    </recommendedName>
</protein>
<evidence type="ECO:0000256" key="7">
    <source>
        <dbReference type="ARBA" id="ARBA00022989"/>
    </source>
</evidence>
<evidence type="ECO:0000256" key="6">
    <source>
        <dbReference type="ARBA" id="ARBA00022737"/>
    </source>
</evidence>
<dbReference type="Pfam" id="PF13091">
    <property type="entry name" value="PLDc_2"/>
    <property type="match status" value="2"/>
</dbReference>
<keyword evidence="9 13" id="KW-0472">Membrane</keyword>
<dbReference type="InterPro" id="IPR001736">
    <property type="entry name" value="PLipase_D/transphosphatidylase"/>
</dbReference>
<sequence>MKKYKKLITNRIVVTALLLIIQAVWMVVFLLRLSSYSVWINTAFSVLSILMVLYIIGKDECSAYKIAWIILILCLPLFGGLMYLFWGNKNPSKKMRKRLNEEHHRLVKGFQNDETPIREMRAMDERASGISIYLKNASDYSLYKNTDTKYYPIGELMFRDMLEDLEKAQYYIFLEYFIISEGTMWNRIMEVLERKVSQGVDVRLIYDDMGCVALLPRGFDRYMESKGIKCMAFNPVVPFFAMVMNHRDHRKILVIDGHTAYTGGINLSDEYINIKSRFGHWKDTGIRLHGEGVWNFTLMFLEMWNSYRKEEGKLEEYKPRIHHPAPFTGRGYVQPFSDTPLDNETVAENVYIQILNQAKHYCYIFTPYLIVDNEMKLALSLAARRGVDVRIVTPGIPDKPIVFRLTRSNYSPLLKAGVKIYEYTPGFIHAKSYVCDDEFAVVGTINMDYRSLYLHFECGTFMYQTDAVMELKKDAIATIKKSRQVFLKDCRTGILGGLFDAVLRIFAPLF</sequence>
<evidence type="ECO:0000259" key="14">
    <source>
        <dbReference type="PROSITE" id="PS50035"/>
    </source>
</evidence>
<dbReference type="PROSITE" id="PS50035">
    <property type="entry name" value="PLD"/>
    <property type="match status" value="2"/>
</dbReference>
<dbReference type="AlphaFoldDB" id="A0AAP4BAN4"/>
<dbReference type="GO" id="GO:0005886">
    <property type="term" value="C:plasma membrane"/>
    <property type="evidence" value="ECO:0007669"/>
    <property type="project" value="UniProtKB-SubCell"/>
</dbReference>
<dbReference type="GO" id="GO:0032049">
    <property type="term" value="P:cardiolipin biosynthetic process"/>
    <property type="evidence" value="ECO:0007669"/>
    <property type="project" value="UniProtKB-UniRule"/>
</dbReference>
<dbReference type="GO" id="GO:0008808">
    <property type="term" value="F:cardiolipin synthase activity"/>
    <property type="evidence" value="ECO:0007669"/>
    <property type="project" value="UniProtKB-UniRule"/>
</dbReference>
<dbReference type="InterPro" id="IPR025202">
    <property type="entry name" value="PLD-like_dom"/>
</dbReference>
<dbReference type="Gene3D" id="3.30.870.10">
    <property type="entry name" value="Endonuclease Chain A"/>
    <property type="match status" value="2"/>
</dbReference>
<keyword evidence="10" id="KW-0594">Phospholipid biosynthesis</keyword>
<dbReference type="PANTHER" id="PTHR21248">
    <property type="entry name" value="CARDIOLIPIN SYNTHASE"/>
    <property type="match status" value="1"/>
</dbReference>
<comment type="subcellular location">
    <subcellularLocation>
        <location evidence="1">Cell membrane</location>
        <topology evidence="1">Multi-pass membrane protein</topology>
    </subcellularLocation>
</comment>
<feature type="transmembrane region" description="Helical" evidence="13">
    <location>
        <begin position="38"/>
        <end position="56"/>
    </location>
</feature>
<evidence type="ECO:0000313" key="15">
    <source>
        <dbReference type="EMBL" id="MDI9242570.1"/>
    </source>
</evidence>
<dbReference type="CDD" id="cd09154">
    <property type="entry name" value="PLDc_SMU_988_like_1"/>
    <property type="match status" value="1"/>
</dbReference>
<evidence type="ECO:0000256" key="9">
    <source>
        <dbReference type="ARBA" id="ARBA00023136"/>
    </source>
</evidence>
<organism evidence="15 16">
    <name type="scientific">Fusibacillus kribbianus</name>
    <dbReference type="NCBI Taxonomy" id="3044208"/>
    <lineage>
        <taxon>Bacteria</taxon>
        <taxon>Bacillati</taxon>
        <taxon>Bacillota</taxon>
        <taxon>Clostridia</taxon>
        <taxon>Lachnospirales</taxon>
        <taxon>Lachnospiraceae</taxon>
        <taxon>Fusibacillus</taxon>
    </lineage>
</organism>
<dbReference type="NCBIfam" id="TIGR04265">
    <property type="entry name" value="bac_cardiolipin"/>
    <property type="match status" value="1"/>
</dbReference>
<feature type="domain" description="PLD phosphodiesterase" evidence="14">
    <location>
        <begin position="424"/>
        <end position="451"/>
    </location>
</feature>
<comment type="caution">
    <text evidence="15">The sequence shown here is derived from an EMBL/GenBank/DDBJ whole genome shotgun (WGS) entry which is preliminary data.</text>
</comment>
<dbReference type="Proteomes" id="UP001300383">
    <property type="component" value="Unassembled WGS sequence"/>
</dbReference>
<gene>
    <name evidence="15" type="primary">cls</name>
    <name evidence="15" type="ORF">QJ036_08825</name>
</gene>
<proteinExistence type="predicted"/>
<evidence type="ECO:0000256" key="1">
    <source>
        <dbReference type="ARBA" id="ARBA00004651"/>
    </source>
</evidence>
<feature type="transmembrane region" description="Helical" evidence="13">
    <location>
        <begin position="12"/>
        <end position="32"/>
    </location>
</feature>
<evidence type="ECO:0000256" key="12">
    <source>
        <dbReference type="NCBIfam" id="TIGR04265"/>
    </source>
</evidence>
<keyword evidence="3" id="KW-0444">Lipid biosynthesis</keyword>